<comment type="function">
    <text evidence="3">Required for the assembly of the mitochondrial membrane respiratory chain NADH dehydrogenase (Complex I). Involved in mid-late stages of complex I assembly.</text>
</comment>
<dbReference type="PANTHER" id="PTHR13847">
    <property type="entry name" value="SARCOSINE DEHYDROGENASE-RELATED"/>
    <property type="match status" value="1"/>
</dbReference>
<proteinExistence type="predicted"/>
<dbReference type="InterPro" id="IPR036188">
    <property type="entry name" value="FAD/NAD-bd_sf"/>
</dbReference>
<dbReference type="PANTHER" id="PTHR13847:SF287">
    <property type="entry name" value="FAD-DEPENDENT OXIDOREDUCTASE DOMAIN-CONTAINING PROTEIN 1"/>
    <property type="match status" value="1"/>
</dbReference>
<evidence type="ECO:0000256" key="2">
    <source>
        <dbReference type="ARBA" id="ARBA00039785"/>
    </source>
</evidence>
<dbReference type="Proteomes" id="UP000092600">
    <property type="component" value="Unassembled WGS sequence"/>
</dbReference>
<dbReference type="InterPro" id="IPR006076">
    <property type="entry name" value="FAD-dep_OxRdtase"/>
</dbReference>
<accession>A0A199VTN6</accession>
<keyword evidence="1" id="KW-0560">Oxidoreductase</keyword>
<reference evidence="6 7" key="1">
    <citation type="journal article" date="2016" name="DNA Res.">
        <title>The draft genome of MD-2 pineapple using hybrid error correction of long reads.</title>
        <authorList>
            <person name="Redwan R.M."/>
            <person name="Saidin A."/>
            <person name="Kumar S.V."/>
        </authorList>
    </citation>
    <scope>NUCLEOTIDE SEQUENCE [LARGE SCALE GENOMIC DNA]</scope>
    <source>
        <strain evidence="7">cv. MD2</strain>
        <tissue evidence="6">Leaf</tissue>
    </source>
</reference>
<evidence type="ECO:0000256" key="4">
    <source>
        <dbReference type="SAM" id="MobiDB-lite"/>
    </source>
</evidence>
<evidence type="ECO:0000256" key="3">
    <source>
        <dbReference type="ARBA" id="ARBA00046185"/>
    </source>
</evidence>
<dbReference type="EMBL" id="LSRQ01000888">
    <property type="protein sequence ID" value="OAY80363.1"/>
    <property type="molecule type" value="Genomic_DNA"/>
</dbReference>
<gene>
    <name evidence="6" type="ORF">ACMD2_09078</name>
</gene>
<sequence length="441" mass="47540">MESIYLHSLNPNPNPNPLSRSTSGPWQSRFAPNLRSPNRLLRIRRPRSLAPPLALQRRSSDHDVVVVGAGIVGLAIARHLLLHSGLSVAVADAGVPCSGATGAGQGYVWMAHKTPGSDAWQLAVRSKQLSAEELTTLEERVKVFTEAGLRAEYLSSSSLSSMEPALEVGKEGGAAFLPDDCQLDAHQTVSFIEKRNKSFAPEGRYAEFYNDPAIGLLRSDRSGAIEAVQTSEKILYGKKAIVIAAGAWSGSLMRSFDVNAPDVPVKPRKGHLLVLENFNEIKLNHGLMEAGYIDHQVGTSSDSATADSEQTLLSISMTATIDAKGNLVLGSSRQFSGFCREVDESIIKRIWDRAGEFFPTLKTISLDSLRKRQIRIGHRPYMPDGKPVIGPVPGLPNILLATGHEGSGLSLALGTAEMVADMILGNSPVVDCTPFSIRGRF</sequence>
<evidence type="ECO:0000256" key="1">
    <source>
        <dbReference type="ARBA" id="ARBA00023002"/>
    </source>
</evidence>
<dbReference type="GO" id="GO:0005737">
    <property type="term" value="C:cytoplasm"/>
    <property type="evidence" value="ECO:0007669"/>
    <property type="project" value="TreeGrafter"/>
</dbReference>
<dbReference type="AlphaFoldDB" id="A0A199VTN6"/>
<evidence type="ECO:0000259" key="5">
    <source>
        <dbReference type="Pfam" id="PF01266"/>
    </source>
</evidence>
<organism evidence="6 7">
    <name type="scientific">Ananas comosus</name>
    <name type="common">Pineapple</name>
    <name type="synonym">Ananas ananas</name>
    <dbReference type="NCBI Taxonomy" id="4615"/>
    <lineage>
        <taxon>Eukaryota</taxon>
        <taxon>Viridiplantae</taxon>
        <taxon>Streptophyta</taxon>
        <taxon>Embryophyta</taxon>
        <taxon>Tracheophyta</taxon>
        <taxon>Spermatophyta</taxon>
        <taxon>Magnoliopsida</taxon>
        <taxon>Liliopsida</taxon>
        <taxon>Poales</taxon>
        <taxon>Bromeliaceae</taxon>
        <taxon>Bromelioideae</taxon>
        <taxon>Ananas</taxon>
    </lineage>
</organism>
<evidence type="ECO:0000313" key="6">
    <source>
        <dbReference type="EMBL" id="OAY80363.1"/>
    </source>
</evidence>
<dbReference type="Gene3D" id="3.30.9.10">
    <property type="entry name" value="D-Amino Acid Oxidase, subunit A, domain 2"/>
    <property type="match status" value="1"/>
</dbReference>
<dbReference type="SUPFAM" id="SSF51905">
    <property type="entry name" value="FAD/NAD(P)-binding domain"/>
    <property type="match status" value="1"/>
</dbReference>
<dbReference type="Gene3D" id="3.50.50.60">
    <property type="entry name" value="FAD/NAD(P)-binding domain"/>
    <property type="match status" value="2"/>
</dbReference>
<protein>
    <recommendedName>
        <fullName evidence="2">FAD-dependent oxidoreductase domain-containing protein 1</fullName>
    </recommendedName>
</protein>
<comment type="caution">
    <text evidence="6">The sequence shown here is derived from an EMBL/GenBank/DDBJ whole genome shotgun (WGS) entry which is preliminary data.</text>
</comment>
<dbReference type="Pfam" id="PF01266">
    <property type="entry name" value="DAO"/>
    <property type="match status" value="1"/>
</dbReference>
<dbReference type="SUPFAM" id="SSF54373">
    <property type="entry name" value="FAD-linked reductases, C-terminal domain"/>
    <property type="match status" value="1"/>
</dbReference>
<dbReference type="GO" id="GO:0016491">
    <property type="term" value="F:oxidoreductase activity"/>
    <property type="evidence" value="ECO:0007669"/>
    <property type="project" value="UniProtKB-KW"/>
</dbReference>
<name>A0A199VTN6_ANACO</name>
<evidence type="ECO:0000313" key="7">
    <source>
        <dbReference type="Proteomes" id="UP000092600"/>
    </source>
</evidence>
<feature type="region of interest" description="Disordered" evidence="4">
    <location>
        <begin position="1"/>
        <end position="32"/>
    </location>
</feature>
<dbReference type="STRING" id="4615.A0A199VTN6"/>
<feature type="domain" description="FAD dependent oxidoreductase" evidence="5">
    <location>
        <begin position="63"/>
        <end position="422"/>
    </location>
</feature>